<dbReference type="eggNOG" id="COG1413">
    <property type="taxonomic scope" value="Bacteria"/>
</dbReference>
<dbReference type="AlphaFoldDB" id="K9VV06"/>
<protein>
    <recommendedName>
        <fullName evidence="5">DUF1822 family protein</fullName>
    </recommendedName>
</protein>
<organism evidence="3 4">
    <name type="scientific">Crinalium epipsammum PCC 9333</name>
    <dbReference type="NCBI Taxonomy" id="1173022"/>
    <lineage>
        <taxon>Bacteria</taxon>
        <taxon>Bacillati</taxon>
        <taxon>Cyanobacteriota</taxon>
        <taxon>Cyanophyceae</taxon>
        <taxon>Gomontiellales</taxon>
        <taxon>Gomontiellaceae</taxon>
        <taxon>Crinalium</taxon>
    </lineage>
</organism>
<name>K9VV06_9CYAN</name>
<dbReference type="PATRIC" id="fig|1173022.3.peg.357"/>
<dbReference type="InterPro" id="IPR011989">
    <property type="entry name" value="ARM-like"/>
</dbReference>
<dbReference type="Proteomes" id="UP000010472">
    <property type="component" value="Chromosome"/>
</dbReference>
<dbReference type="KEGG" id="cep:Cri9333_0335"/>
<evidence type="ECO:0000256" key="2">
    <source>
        <dbReference type="ARBA" id="ARBA00022738"/>
    </source>
</evidence>
<dbReference type="GO" id="GO:0030089">
    <property type="term" value="C:phycobilisome"/>
    <property type="evidence" value="ECO:0007669"/>
    <property type="project" value="UniProtKB-KW"/>
</dbReference>
<accession>K9VV06</accession>
<dbReference type="Pfam" id="PF08852">
    <property type="entry name" value="DUF1822"/>
    <property type="match status" value="1"/>
</dbReference>
<sequence length="527" mass="59177">MTFCLNQLMTVYPDQLWSEFSWEEQDQAWRQAQDHSNDAARWNAYLNNLCMKTFVTWLEEEPDWEGPSLVLPHPSALAGFWEVVNGTAITFGLTRLVLIPCETDDLKEFYVPQEWVDIPDWVADYYIAVQVNLENRWLRFWGYTTHRQLKQKGNYDLIAQTYSLEHEDLIEDLNVMLVTRELCVEAKVAVKALPSLSSTEVEKLLAQLGQPSPYSPRLDVSFEQWGALLANDEWRQRLYQQRLANLKSEAETVQADVPSKRRVNLSLCLQGNFVEAIKSGWQMVEEFLGTQESNLAFSVGSGLRANYPSSSSVADLTNLLCTSHDEEVLWIAAEHLAQIAPGHPEAVKVLTNLLRTNQDERIRLRAAHGLGKIDPGNQDAINALVALLRSSQNEEILWIAAEHLAQIDPSNPAGGIRLTKLIDLEMQLTPHSVELLVALLPKADQEVGILLRVCAISEQSYLPLGLKLIALDELGEPVLLPSEEPLEVQSGKADNYIQLHLTAQPPGDQFSAKIALGDVSITEDLVI</sequence>
<reference evidence="3 4" key="1">
    <citation type="submission" date="2012-06" db="EMBL/GenBank/DDBJ databases">
        <title>Finished chromosome of genome of Crinalium epipsammum PCC 9333.</title>
        <authorList>
            <consortium name="US DOE Joint Genome Institute"/>
            <person name="Gugger M."/>
            <person name="Coursin T."/>
            <person name="Rippka R."/>
            <person name="Tandeau De Marsac N."/>
            <person name="Huntemann M."/>
            <person name="Wei C.-L."/>
            <person name="Han J."/>
            <person name="Detter J.C."/>
            <person name="Han C."/>
            <person name="Tapia R."/>
            <person name="Davenport K."/>
            <person name="Daligault H."/>
            <person name="Erkkila T."/>
            <person name="Gu W."/>
            <person name="Munk A.C.C."/>
            <person name="Teshima H."/>
            <person name="Xu Y."/>
            <person name="Chain P."/>
            <person name="Chen A."/>
            <person name="Krypides N."/>
            <person name="Mavromatis K."/>
            <person name="Markowitz V."/>
            <person name="Szeto E."/>
            <person name="Ivanova N."/>
            <person name="Mikhailova N."/>
            <person name="Ovchinnikova G."/>
            <person name="Pagani I."/>
            <person name="Pati A."/>
            <person name="Goodwin L."/>
            <person name="Peters L."/>
            <person name="Pitluck S."/>
            <person name="Woyke T."/>
            <person name="Kerfeld C."/>
        </authorList>
    </citation>
    <scope>NUCLEOTIDE SEQUENCE [LARGE SCALE GENOMIC DNA]</scope>
    <source>
        <strain evidence="3 4">PCC 9333</strain>
    </source>
</reference>
<keyword evidence="2" id="KW-0605">Phycobilisome</keyword>
<dbReference type="InterPro" id="IPR016024">
    <property type="entry name" value="ARM-type_fold"/>
</dbReference>
<proteinExistence type="predicted"/>
<evidence type="ECO:0000256" key="1">
    <source>
        <dbReference type="ARBA" id="ARBA00022549"/>
    </source>
</evidence>
<dbReference type="InterPro" id="IPR014951">
    <property type="entry name" value="DUF1822"/>
</dbReference>
<keyword evidence="4" id="KW-1185">Reference proteome</keyword>
<evidence type="ECO:0000313" key="4">
    <source>
        <dbReference type="Proteomes" id="UP000010472"/>
    </source>
</evidence>
<dbReference type="EMBL" id="CP003620">
    <property type="protein sequence ID" value="AFZ11317.1"/>
    <property type="molecule type" value="Genomic_DNA"/>
</dbReference>
<dbReference type="SUPFAM" id="SSF48371">
    <property type="entry name" value="ARM repeat"/>
    <property type="match status" value="1"/>
</dbReference>
<evidence type="ECO:0008006" key="5">
    <source>
        <dbReference type="Google" id="ProtNLM"/>
    </source>
</evidence>
<dbReference type="Gene3D" id="1.25.10.10">
    <property type="entry name" value="Leucine-rich Repeat Variant"/>
    <property type="match status" value="1"/>
</dbReference>
<gene>
    <name evidence="3" type="ORF">Cri9333_0335</name>
</gene>
<evidence type="ECO:0000313" key="3">
    <source>
        <dbReference type="EMBL" id="AFZ11317.1"/>
    </source>
</evidence>
<keyword evidence="1" id="KW-0042">Antenna complex</keyword>
<dbReference type="STRING" id="1173022.Cri9333_0335"/>
<dbReference type="HOGENOM" id="CLU_043658_0_0_3"/>
<dbReference type="OrthoDB" id="526290at2"/>